<evidence type="ECO:0000313" key="2">
    <source>
        <dbReference type="Proteomes" id="UP000435187"/>
    </source>
</evidence>
<dbReference type="AlphaFoldDB" id="A0A6N7R1C6"/>
<organism evidence="1 2">
    <name type="scientific">Gracilibacillus thailandensis</name>
    <dbReference type="NCBI Taxonomy" id="563735"/>
    <lineage>
        <taxon>Bacteria</taxon>
        <taxon>Bacillati</taxon>
        <taxon>Bacillota</taxon>
        <taxon>Bacilli</taxon>
        <taxon>Bacillales</taxon>
        <taxon>Bacillaceae</taxon>
        <taxon>Gracilibacillus</taxon>
    </lineage>
</organism>
<comment type="caution">
    <text evidence="1">The sequence shown here is derived from an EMBL/GenBank/DDBJ whole genome shotgun (WGS) entry which is preliminary data.</text>
</comment>
<gene>
    <name evidence="1" type="ORF">GH885_07345</name>
</gene>
<keyword evidence="2" id="KW-1185">Reference proteome</keyword>
<evidence type="ECO:0000313" key="1">
    <source>
        <dbReference type="EMBL" id="MRI66159.1"/>
    </source>
</evidence>
<proteinExistence type="predicted"/>
<protein>
    <submittedName>
        <fullName evidence="1">Uncharacterized protein</fullName>
    </submittedName>
</protein>
<accession>A0A6N7R1C6</accession>
<dbReference type="RefSeq" id="WP_153834918.1">
    <property type="nucleotide sequence ID" value="NZ_JBHUMW010000094.1"/>
</dbReference>
<dbReference type="Proteomes" id="UP000435187">
    <property type="component" value="Unassembled WGS sequence"/>
</dbReference>
<sequence>MRNRFTIVLLLLTILLVGCESVEGKVENLTEPMFEELDDLQTVKKVNNE</sequence>
<name>A0A6N7R1C6_9BACI</name>
<dbReference type="PROSITE" id="PS51257">
    <property type="entry name" value="PROKAR_LIPOPROTEIN"/>
    <property type="match status" value="1"/>
</dbReference>
<reference evidence="1 2" key="1">
    <citation type="submission" date="2019-10" db="EMBL/GenBank/DDBJ databases">
        <title>Gracilibacillus salitolerans sp. nov., a moderate halophile isolated from a saline soil in northwest China.</title>
        <authorList>
            <person name="Gan L."/>
        </authorList>
    </citation>
    <scope>NUCLEOTIDE SEQUENCE [LARGE SCALE GENOMIC DNA]</scope>
    <source>
        <strain evidence="1 2">TP2-8</strain>
    </source>
</reference>
<dbReference type="EMBL" id="WJEE01000012">
    <property type="protein sequence ID" value="MRI66159.1"/>
    <property type="molecule type" value="Genomic_DNA"/>
</dbReference>